<dbReference type="Pfam" id="PF04185">
    <property type="entry name" value="Phosphoesterase"/>
    <property type="match status" value="1"/>
</dbReference>
<evidence type="ECO:0000313" key="3">
    <source>
        <dbReference type="EMBL" id="RNJ56047.1"/>
    </source>
</evidence>
<gene>
    <name evidence="3" type="ORF">D7B24_007826</name>
</gene>
<sequence length="325" mass="35465">MGRGKRRNANKQGRHSGPRSESWKSYAQVEKKHEKLQAYYDGLLQLPEEEREQFWDALKRELPNSFRFAGSKGPFATFDSINLNGTRLLNLQSLADLHADVAAAAVPQYAFVVPNLANAGRTTSLAHATSWASSLIASLLAPGVLPGRSLILLTYDEAADARRPNRVTGLLLGTALPRAVRGTTDDTLYTHYAQLASLQFNWATPHLGRYDAGANVFQFLQDLASRVLVPNRDPPNRAAVNNSASYPGAFAADAARARDIPPPNLRLAGAGDQGVLDHVRSMWWLSAADDTPYDGSGMLHDAVTEPVYRPQAVPEPGVEEGDEQR</sequence>
<comment type="caution">
    <text evidence="3">The sequence shown here is derived from an EMBL/GenBank/DDBJ whole genome shotgun (WGS) entry which is preliminary data.</text>
</comment>
<protein>
    <submittedName>
        <fullName evidence="3">Uncharacterized protein</fullName>
    </submittedName>
</protein>
<evidence type="ECO:0000256" key="2">
    <source>
        <dbReference type="SAM" id="MobiDB-lite"/>
    </source>
</evidence>
<dbReference type="InterPro" id="IPR007312">
    <property type="entry name" value="Phosphoesterase"/>
</dbReference>
<dbReference type="PANTHER" id="PTHR31956:SF15">
    <property type="entry name" value="ACID PHOSPHATASE PHOA"/>
    <property type="match status" value="1"/>
</dbReference>
<accession>A0A3M9Y6F1</accession>
<dbReference type="EMBL" id="RBVV01000065">
    <property type="protein sequence ID" value="RNJ56047.1"/>
    <property type="molecule type" value="Genomic_DNA"/>
</dbReference>
<dbReference type="PANTHER" id="PTHR31956">
    <property type="entry name" value="NON-SPECIFIC PHOSPHOLIPASE C4-RELATED"/>
    <property type="match status" value="1"/>
</dbReference>
<reference evidence="3 4" key="1">
    <citation type="submission" date="2018-10" db="EMBL/GenBank/DDBJ databases">
        <title>Genome sequence of Verticillium nonalfalfae VnAa140.</title>
        <authorList>
            <person name="Stajich J.E."/>
            <person name="Kasson M.T."/>
        </authorList>
    </citation>
    <scope>NUCLEOTIDE SEQUENCE [LARGE SCALE GENOMIC DNA]</scope>
    <source>
        <strain evidence="3 4">VnAa140</strain>
    </source>
</reference>
<dbReference type="RefSeq" id="XP_028494205.1">
    <property type="nucleotide sequence ID" value="XM_028641930.1"/>
</dbReference>
<dbReference type="AlphaFoldDB" id="A0A3M9Y6F1"/>
<proteinExistence type="predicted"/>
<dbReference type="GO" id="GO:0016788">
    <property type="term" value="F:hydrolase activity, acting on ester bonds"/>
    <property type="evidence" value="ECO:0007669"/>
    <property type="project" value="InterPro"/>
</dbReference>
<evidence type="ECO:0000256" key="1">
    <source>
        <dbReference type="ARBA" id="ARBA00022801"/>
    </source>
</evidence>
<name>A0A3M9Y6F1_9PEZI</name>
<evidence type="ECO:0000313" key="4">
    <source>
        <dbReference type="Proteomes" id="UP000267145"/>
    </source>
</evidence>
<feature type="compositionally biased region" description="Basic residues" evidence="2">
    <location>
        <begin position="1"/>
        <end position="17"/>
    </location>
</feature>
<organism evidence="3 4">
    <name type="scientific">Verticillium nonalfalfae</name>
    <dbReference type="NCBI Taxonomy" id="1051616"/>
    <lineage>
        <taxon>Eukaryota</taxon>
        <taxon>Fungi</taxon>
        <taxon>Dikarya</taxon>
        <taxon>Ascomycota</taxon>
        <taxon>Pezizomycotina</taxon>
        <taxon>Sordariomycetes</taxon>
        <taxon>Hypocreomycetidae</taxon>
        <taxon>Glomerellales</taxon>
        <taxon>Plectosphaerellaceae</taxon>
        <taxon>Verticillium</taxon>
    </lineage>
</organism>
<dbReference type="STRING" id="1051616.A0A3M9Y6F1"/>
<dbReference type="GO" id="GO:0009395">
    <property type="term" value="P:phospholipid catabolic process"/>
    <property type="evidence" value="ECO:0007669"/>
    <property type="project" value="TreeGrafter"/>
</dbReference>
<feature type="region of interest" description="Disordered" evidence="2">
    <location>
        <begin position="1"/>
        <end position="26"/>
    </location>
</feature>
<keyword evidence="1" id="KW-0378">Hydrolase</keyword>
<dbReference type="GeneID" id="39611515"/>
<keyword evidence="4" id="KW-1185">Reference proteome</keyword>
<dbReference type="Proteomes" id="UP000267145">
    <property type="component" value="Unassembled WGS sequence"/>
</dbReference>